<dbReference type="EMBL" id="JBHUJD010000034">
    <property type="protein sequence ID" value="MFD2312277.1"/>
    <property type="molecule type" value="Genomic_DNA"/>
</dbReference>
<dbReference type="SUPFAM" id="SSF54197">
    <property type="entry name" value="HIT-like"/>
    <property type="match status" value="1"/>
</dbReference>
<dbReference type="Pfam" id="PF01230">
    <property type="entry name" value="HIT"/>
    <property type="match status" value="1"/>
</dbReference>
<gene>
    <name evidence="3" type="ORF">ACFSKX_17795</name>
</gene>
<reference evidence="4" key="1">
    <citation type="journal article" date="2019" name="Int. J. Syst. Evol. Microbiol.">
        <title>The Global Catalogue of Microorganisms (GCM) 10K type strain sequencing project: providing services to taxonomists for standard genome sequencing and annotation.</title>
        <authorList>
            <consortium name="The Broad Institute Genomics Platform"/>
            <consortium name="The Broad Institute Genome Sequencing Center for Infectious Disease"/>
            <person name="Wu L."/>
            <person name="Ma J."/>
        </authorList>
    </citation>
    <scope>NUCLEOTIDE SEQUENCE [LARGE SCALE GENOMIC DNA]</scope>
    <source>
        <strain evidence="4">KCTC 12848</strain>
    </source>
</reference>
<comment type="caution">
    <text evidence="3">The sequence shown here is derived from an EMBL/GenBank/DDBJ whole genome shotgun (WGS) entry which is preliminary data.</text>
</comment>
<proteinExistence type="predicted"/>
<dbReference type="InterPro" id="IPR001310">
    <property type="entry name" value="Histidine_triad_HIT"/>
</dbReference>
<name>A0ABW5EGC1_9GAMM</name>
<dbReference type="CDD" id="cd01276">
    <property type="entry name" value="PKCI_related"/>
    <property type="match status" value="1"/>
</dbReference>
<dbReference type="PRINTS" id="PR00332">
    <property type="entry name" value="HISTRIAD"/>
</dbReference>
<evidence type="ECO:0000313" key="4">
    <source>
        <dbReference type="Proteomes" id="UP001597425"/>
    </source>
</evidence>
<dbReference type="Gene3D" id="3.30.428.10">
    <property type="entry name" value="HIT-like"/>
    <property type="match status" value="1"/>
</dbReference>
<keyword evidence="4" id="KW-1185">Reference proteome</keyword>
<dbReference type="RefSeq" id="WP_265723288.1">
    <property type="nucleotide sequence ID" value="NZ_JAPIVK010000045.1"/>
</dbReference>
<protein>
    <submittedName>
        <fullName evidence="3">Histidine triad nucleotide-binding protein</fullName>
    </submittedName>
</protein>
<dbReference type="PANTHER" id="PTHR23089">
    <property type="entry name" value="HISTIDINE TRIAD HIT PROTEIN"/>
    <property type="match status" value="1"/>
</dbReference>
<organism evidence="3 4">
    <name type="scientific">Microbulbifer halophilus</name>
    <dbReference type="NCBI Taxonomy" id="453963"/>
    <lineage>
        <taxon>Bacteria</taxon>
        <taxon>Pseudomonadati</taxon>
        <taxon>Pseudomonadota</taxon>
        <taxon>Gammaproteobacteria</taxon>
        <taxon>Cellvibrionales</taxon>
        <taxon>Microbulbiferaceae</taxon>
        <taxon>Microbulbifer</taxon>
    </lineage>
</organism>
<evidence type="ECO:0000313" key="3">
    <source>
        <dbReference type="EMBL" id="MFD2312277.1"/>
    </source>
</evidence>
<dbReference type="Proteomes" id="UP001597425">
    <property type="component" value="Unassembled WGS sequence"/>
</dbReference>
<dbReference type="InterPro" id="IPR019808">
    <property type="entry name" value="Histidine_triad_CS"/>
</dbReference>
<feature type="domain" description="HIT" evidence="2">
    <location>
        <begin position="6"/>
        <end position="113"/>
    </location>
</feature>
<evidence type="ECO:0000259" key="2">
    <source>
        <dbReference type="PROSITE" id="PS51084"/>
    </source>
</evidence>
<sequence>MPEPSVFSRIIAGEIDAPKVYEDDQCIVIRDRSPQAPTHLLIIPRKPLVNLSDAGAGDKPLLGHLMWVASELGRKLGLDGYRLVVNNGRSAGQTVFHLHIHLLAEKEMPEQGLADAVPD</sequence>
<dbReference type="InterPro" id="IPR036265">
    <property type="entry name" value="HIT-like_sf"/>
</dbReference>
<feature type="short sequence motif" description="Histidine triad motif" evidence="1">
    <location>
        <begin position="97"/>
        <end position="101"/>
    </location>
</feature>
<dbReference type="PROSITE" id="PS00892">
    <property type="entry name" value="HIT_1"/>
    <property type="match status" value="1"/>
</dbReference>
<evidence type="ECO:0000256" key="1">
    <source>
        <dbReference type="PROSITE-ProRule" id="PRU00464"/>
    </source>
</evidence>
<accession>A0ABW5EGC1</accession>
<dbReference type="PROSITE" id="PS51084">
    <property type="entry name" value="HIT_2"/>
    <property type="match status" value="1"/>
</dbReference>
<dbReference type="InterPro" id="IPR011146">
    <property type="entry name" value="HIT-like"/>
</dbReference>